<evidence type="ECO:0000256" key="8">
    <source>
        <dbReference type="RuleBase" id="RU003738"/>
    </source>
</evidence>
<dbReference type="UniPathway" id="UPA00034">
    <property type="reaction ID" value="UER00027"/>
</dbReference>
<dbReference type="PRINTS" id="PR01181">
    <property type="entry name" value="DAPDCRBXLASE"/>
</dbReference>
<feature type="binding site" evidence="5">
    <location>
        <position position="343"/>
    </location>
    <ligand>
        <name>pyridoxal 5'-phosphate</name>
        <dbReference type="ChEBI" id="CHEBI:597326"/>
    </ligand>
</feature>
<dbReference type="STRING" id="1123380.SAMN02745199_1150"/>
<dbReference type="SUPFAM" id="SSF51419">
    <property type="entry name" value="PLP-binding barrel"/>
    <property type="match status" value="1"/>
</dbReference>
<evidence type="ECO:0000256" key="3">
    <source>
        <dbReference type="ARBA" id="ARBA00022898"/>
    </source>
</evidence>
<feature type="domain" description="Orn/DAP/Arg decarboxylase 2 N-terminal" evidence="9">
    <location>
        <begin position="25"/>
        <end position="252"/>
    </location>
</feature>
<dbReference type="InterPro" id="IPR009006">
    <property type="entry name" value="Ala_racemase/Decarboxylase_C"/>
</dbReference>
<evidence type="ECO:0000256" key="4">
    <source>
        <dbReference type="ARBA" id="ARBA00023239"/>
    </source>
</evidence>
<keyword evidence="5" id="KW-0028">Amino-acid biosynthesis</keyword>
<dbReference type="HAMAP" id="MF_02120">
    <property type="entry name" value="LysA"/>
    <property type="match status" value="1"/>
</dbReference>
<dbReference type="CDD" id="cd06828">
    <property type="entry name" value="PLPDE_III_DapDC"/>
    <property type="match status" value="1"/>
</dbReference>
<dbReference type="EC" id="4.1.1.20" evidence="5 6"/>
<evidence type="ECO:0000313" key="11">
    <source>
        <dbReference type="Proteomes" id="UP000242592"/>
    </source>
</evidence>
<dbReference type="GO" id="GO:0009089">
    <property type="term" value="P:lysine biosynthetic process via diaminopimelate"/>
    <property type="evidence" value="ECO:0007669"/>
    <property type="project" value="UniProtKB-UniRule"/>
</dbReference>
<dbReference type="InterPro" id="IPR002986">
    <property type="entry name" value="DAP_deCOOHase_LysA"/>
</dbReference>
<proteinExistence type="inferred from homology"/>
<feature type="binding site" evidence="5">
    <location>
        <position position="285"/>
    </location>
    <ligand>
        <name>substrate</name>
    </ligand>
</feature>
<feature type="binding site" evidence="5">
    <location>
        <position position="289"/>
    </location>
    <ligand>
        <name>substrate</name>
    </ligand>
</feature>
<dbReference type="FunFam" id="3.20.20.10:FF:000003">
    <property type="entry name" value="Diaminopimelate decarboxylase"/>
    <property type="match status" value="1"/>
</dbReference>
<dbReference type="GO" id="GO:0030170">
    <property type="term" value="F:pyridoxal phosphate binding"/>
    <property type="evidence" value="ECO:0007669"/>
    <property type="project" value="UniProtKB-UniRule"/>
</dbReference>
<feature type="binding site" evidence="5">
    <location>
        <position position="213"/>
    </location>
    <ligand>
        <name>pyridoxal 5'-phosphate</name>
        <dbReference type="ChEBI" id="CHEBI:597326"/>
    </ligand>
</feature>
<feature type="binding site" evidence="5">
    <location>
        <position position="343"/>
    </location>
    <ligand>
        <name>substrate</name>
    </ligand>
</feature>
<evidence type="ECO:0000259" key="9">
    <source>
        <dbReference type="Pfam" id="PF02784"/>
    </source>
</evidence>
<dbReference type="PANTHER" id="PTHR43727">
    <property type="entry name" value="DIAMINOPIMELATE DECARBOXYLASE"/>
    <property type="match status" value="1"/>
</dbReference>
<dbReference type="InterPro" id="IPR029066">
    <property type="entry name" value="PLP-binding_barrel"/>
</dbReference>
<dbReference type="NCBIfam" id="TIGR01048">
    <property type="entry name" value="lysA"/>
    <property type="match status" value="1"/>
</dbReference>
<dbReference type="Pfam" id="PF02784">
    <property type="entry name" value="Orn_Arg_deC_N"/>
    <property type="match status" value="1"/>
</dbReference>
<feature type="active site" description="Proton donor" evidence="7">
    <location>
        <position position="314"/>
    </location>
</feature>
<dbReference type="SUPFAM" id="SSF50621">
    <property type="entry name" value="Alanine racemase C-terminal domain-like"/>
    <property type="match status" value="1"/>
</dbReference>
<evidence type="ECO:0000313" key="10">
    <source>
        <dbReference type="EMBL" id="SHH45343.1"/>
    </source>
</evidence>
<evidence type="ECO:0000256" key="5">
    <source>
        <dbReference type="HAMAP-Rule" id="MF_02120"/>
    </source>
</evidence>
<keyword evidence="11" id="KW-1185">Reference proteome</keyword>
<evidence type="ECO:0000256" key="1">
    <source>
        <dbReference type="ARBA" id="ARBA00001933"/>
    </source>
</evidence>
<dbReference type="EMBL" id="FQXN01000004">
    <property type="protein sequence ID" value="SHH45343.1"/>
    <property type="molecule type" value="Genomic_DNA"/>
</dbReference>
<keyword evidence="3 5" id="KW-0663">Pyridoxal phosphate</keyword>
<feature type="binding site" evidence="5">
    <location>
        <position position="249"/>
    </location>
    <ligand>
        <name>substrate</name>
    </ligand>
</feature>
<dbReference type="InterPro" id="IPR022644">
    <property type="entry name" value="De-COase2_N"/>
</dbReference>
<dbReference type="RefSeq" id="WP_073073122.1">
    <property type="nucleotide sequence ID" value="NZ_FQXN01000004.1"/>
</dbReference>
<feature type="binding site" evidence="5">
    <location>
        <begin position="246"/>
        <end position="249"/>
    </location>
    <ligand>
        <name>pyridoxal 5'-phosphate</name>
        <dbReference type="ChEBI" id="CHEBI:597326"/>
    </ligand>
</feature>
<comment type="cofactor">
    <cofactor evidence="1 5 7 8">
        <name>pyridoxal 5'-phosphate</name>
        <dbReference type="ChEBI" id="CHEBI:597326"/>
    </cofactor>
</comment>
<evidence type="ECO:0000256" key="2">
    <source>
        <dbReference type="ARBA" id="ARBA00022793"/>
    </source>
</evidence>
<feature type="modified residue" description="N6-(pyridoxal phosphate)lysine" evidence="5 7">
    <location>
        <position position="47"/>
    </location>
</feature>
<dbReference type="Gene3D" id="2.40.37.10">
    <property type="entry name" value="Lyase, Ornithine Decarboxylase, Chain A, domain 1"/>
    <property type="match status" value="1"/>
</dbReference>
<reference evidence="11" key="1">
    <citation type="submission" date="2016-11" db="EMBL/GenBank/DDBJ databases">
        <authorList>
            <person name="Varghese N."/>
            <person name="Submissions S."/>
        </authorList>
    </citation>
    <scope>NUCLEOTIDE SEQUENCE [LARGE SCALE GENOMIC DNA]</scope>
    <source>
        <strain evidence="11">DSM 15807</strain>
    </source>
</reference>
<accession>A0A1M5T4P1</accession>
<dbReference type="Gene3D" id="3.20.20.10">
    <property type="entry name" value="Alanine racemase"/>
    <property type="match status" value="1"/>
</dbReference>
<protein>
    <recommendedName>
        <fullName evidence="5 6">Diaminopimelate decarboxylase</fullName>
        <shortName evidence="5">DAP decarboxylase</shortName>
        <shortName evidence="5">DAPDC</shortName>
        <ecNumber evidence="5 6">4.1.1.20</ecNumber>
    </recommendedName>
</protein>
<keyword evidence="4 5" id="KW-0456">Lyase</keyword>
<gene>
    <name evidence="5" type="primary">lysA</name>
    <name evidence="10" type="ORF">SAMN02745199_1150</name>
</gene>
<comment type="pathway">
    <text evidence="5 8">Amino-acid biosynthesis; L-lysine biosynthesis via DAP pathway; L-lysine from DL-2,6-diaminopimelate: step 1/1.</text>
</comment>
<dbReference type="InterPro" id="IPR000183">
    <property type="entry name" value="Orn/DAP/Arg_de-COase"/>
</dbReference>
<evidence type="ECO:0000256" key="7">
    <source>
        <dbReference type="PIRSR" id="PIRSR600183-50"/>
    </source>
</evidence>
<comment type="similarity">
    <text evidence="5">Belongs to the Orn/Lys/Arg decarboxylase class-II family. LysA subfamily.</text>
</comment>
<dbReference type="AlphaFoldDB" id="A0A1M5T4P1"/>
<keyword evidence="2 5" id="KW-0210">Decarboxylase</keyword>
<organism evidence="10 11">
    <name type="scientific">Thermosipho atlanticus DSM 15807</name>
    <dbReference type="NCBI Taxonomy" id="1123380"/>
    <lineage>
        <taxon>Bacteria</taxon>
        <taxon>Thermotogati</taxon>
        <taxon>Thermotogota</taxon>
        <taxon>Thermotogae</taxon>
        <taxon>Thermotogales</taxon>
        <taxon>Fervidobacteriaceae</taxon>
        <taxon>Thermosipho</taxon>
    </lineage>
</organism>
<sequence length="386" mass="43693">MKEKFENIADIYGTPVYVYFEDILLKRAKKVKEVFEDLNFLPTVAVKANNNPALLKILEEMGFGADILGEGELLACTLAGISPDKIVWNGNGKTFEQKEYMIKNKVKYVNVDSFEEFNYLWKEENNIELFLRVNPDIDAKTHPYISTGLKKHKFGMSFTQAEDLLKKYSERISGFHLHIGSQITEVLPFKEALEKTYELAKKYNIRKINIGGGWGIKYKSENELDLNILRKELLPTLKNFDLIINEIGRFIFAPAGFLLTKVVMVKKTETKTFVVTESGMNHLIRPALYGAYHEIEVLDKSGPVEKVDVVGPLCESGDFLAKDIELNLPKIGDLIVVKNAGAYGFSMANNYNGTTQPAEVLVKKDGSLKLIRKKQKVEELFSSCII</sequence>
<dbReference type="PANTHER" id="PTHR43727:SF2">
    <property type="entry name" value="GROUP IV DECARBOXYLASE"/>
    <property type="match status" value="1"/>
</dbReference>
<dbReference type="OrthoDB" id="9802241at2"/>
<dbReference type="PRINTS" id="PR01179">
    <property type="entry name" value="ODADCRBXLASE"/>
</dbReference>
<comment type="function">
    <text evidence="5">Specifically catalyzes the decarboxylation of meso-diaminopimelate (meso-DAP) to L-lysine.</text>
</comment>
<keyword evidence="5 8" id="KW-0457">Lysine biosynthesis</keyword>
<comment type="subunit">
    <text evidence="5">Homodimer.</text>
</comment>
<name>A0A1M5T4P1_9BACT</name>
<dbReference type="GO" id="GO:0008836">
    <property type="term" value="F:diaminopimelate decarboxylase activity"/>
    <property type="evidence" value="ECO:0007669"/>
    <property type="project" value="UniProtKB-UniRule"/>
</dbReference>
<dbReference type="Proteomes" id="UP000242592">
    <property type="component" value="Unassembled WGS sequence"/>
</dbReference>
<evidence type="ECO:0000256" key="6">
    <source>
        <dbReference type="NCBIfam" id="TIGR01048"/>
    </source>
</evidence>
<comment type="catalytic activity">
    <reaction evidence="5 8">
        <text>meso-2,6-diaminopimelate + H(+) = L-lysine + CO2</text>
        <dbReference type="Rhea" id="RHEA:15101"/>
        <dbReference type="ChEBI" id="CHEBI:15378"/>
        <dbReference type="ChEBI" id="CHEBI:16526"/>
        <dbReference type="ChEBI" id="CHEBI:32551"/>
        <dbReference type="ChEBI" id="CHEBI:57791"/>
        <dbReference type="EC" id="4.1.1.20"/>
    </reaction>
</comment>
<feature type="binding site" evidence="5">
    <location>
        <position position="315"/>
    </location>
    <ligand>
        <name>substrate</name>
    </ligand>
</feature>